<feature type="transmembrane region" description="Helical" evidence="5">
    <location>
        <begin position="12"/>
        <end position="34"/>
    </location>
</feature>
<gene>
    <name evidence="6" type="ORF">EV207_10274</name>
</gene>
<feature type="transmembrane region" description="Helical" evidence="5">
    <location>
        <begin position="235"/>
        <end position="257"/>
    </location>
</feature>
<comment type="caution">
    <text evidence="6">The sequence shown here is derived from an EMBL/GenBank/DDBJ whole genome shotgun (WGS) entry which is preliminary data.</text>
</comment>
<evidence type="ECO:0000313" key="7">
    <source>
        <dbReference type="Proteomes" id="UP000295416"/>
    </source>
</evidence>
<accession>A0A4R2PCC7</accession>
<dbReference type="AlphaFoldDB" id="A0A4R2PCC7"/>
<name>A0A4R2PCC7_9BACL</name>
<keyword evidence="4 5" id="KW-0472">Membrane</keyword>
<dbReference type="Proteomes" id="UP000295416">
    <property type="component" value="Unassembled WGS sequence"/>
</dbReference>
<comment type="subcellular location">
    <subcellularLocation>
        <location evidence="1">Membrane</location>
        <topology evidence="1">Multi-pass membrane protein</topology>
    </subcellularLocation>
</comment>
<dbReference type="InterPro" id="IPR052770">
    <property type="entry name" value="Cobalt_transport_CbiQ"/>
</dbReference>
<protein>
    <submittedName>
        <fullName evidence="6">Energy-coupling factor transport system permease protein</fullName>
    </submittedName>
</protein>
<sequence>MDRNWIIRSTWFYNVNPALKFGVIAALFIVGLFIHNLNTMIWLTGCFFVSYLLFTGLAKMISFWLLFTAFILAILSSTTMIFFGKGDHVLFQWHFLIISEESLARGLHIGLRTFLYTVIGMLFATTTRPVQFFYSLMQQIKCPPKYAYGFLAAFRMLPIMYEEFYTIRAAMKVRGMDRKKGIKARYTKIKRYAIALLSQSIRRAQRTAVAMEAKRFSETSGRTYYYIMTYSRYDLVFIITIAGLVAAAFWLSVAFPFTPYTNVLE</sequence>
<dbReference type="GO" id="GO:0043190">
    <property type="term" value="C:ATP-binding cassette (ABC) transporter complex"/>
    <property type="evidence" value="ECO:0007669"/>
    <property type="project" value="TreeGrafter"/>
</dbReference>
<dbReference type="EMBL" id="SLXK01000002">
    <property type="protein sequence ID" value="TCP31585.1"/>
    <property type="molecule type" value="Genomic_DNA"/>
</dbReference>
<keyword evidence="7" id="KW-1185">Reference proteome</keyword>
<dbReference type="GO" id="GO:0006824">
    <property type="term" value="P:cobalt ion transport"/>
    <property type="evidence" value="ECO:0007669"/>
    <property type="project" value="TreeGrafter"/>
</dbReference>
<dbReference type="InterPro" id="IPR003339">
    <property type="entry name" value="ABC/ECF_trnsptr_transmembrane"/>
</dbReference>
<evidence type="ECO:0000256" key="5">
    <source>
        <dbReference type="SAM" id="Phobius"/>
    </source>
</evidence>
<keyword evidence="3 5" id="KW-1133">Transmembrane helix</keyword>
<feature type="transmembrane region" description="Helical" evidence="5">
    <location>
        <begin position="40"/>
        <end position="58"/>
    </location>
</feature>
<dbReference type="OrthoDB" id="92887at2"/>
<dbReference type="PANTHER" id="PTHR43723:SF1">
    <property type="entry name" value="COBALT TRANSPORT PROTEIN CBIQ"/>
    <property type="match status" value="1"/>
</dbReference>
<dbReference type="RefSeq" id="WP_132743134.1">
    <property type="nucleotide sequence ID" value="NZ_SLXK01000002.1"/>
</dbReference>
<dbReference type="PANTHER" id="PTHR43723">
    <property type="entry name" value="COBALT TRANSPORT PROTEIN CBIQ"/>
    <property type="match status" value="1"/>
</dbReference>
<organism evidence="6 7">
    <name type="scientific">Scopulibacillus darangshiensis</name>
    <dbReference type="NCBI Taxonomy" id="442528"/>
    <lineage>
        <taxon>Bacteria</taxon>
        <taxon>Bacillati</taxon>
        <taxon>Bacillota</taxon>
        <taxon>Bacilli</taxon>
        <taxon>Bacillales</taxon>
        <taxon>Sporolactobacillaceae</taxon>
        <taxon>Scopulibacillus</taxon>
    </lineage>
</organism>
<evidence type="ECO:0000256" key="1">
    <source>
        <dbReference type="ARBA" id="ARBA00004141"/>
    </source>
</evidence>
<reference evidence="6 7" key="1">
    <citation type="submission" date="2019-03" db="EMBL/GenBank/DDBJ databases">
        <title>Genomic Encyclopedia of Type Strains, Phase IV (KMG-IV): sequencing the most valuable type-strain genomes for metagenomic binning, comparative biology and taxonomic classification.</title>
        <authorList>
            <person name="Goeker M."/>
        </authorList>
    </citation>
    <scope>NUCLEOTIDE SEQUENCE [LARGE SCALE GENOMIC DNA]</scope>
    <source>
        <strain evidence="6 7">DSM 19377</strain>
    </source>
</reference>
<evidence type="ECO:0000256" key="4">
    <source>
        <dbReference type="ARBA" id="ARBA00023136"/>
    </source>
</evidence>
<proteinExistence type="predicted"/>
<evidence type="ECO:0000256" key="3">
    <source>
        <dbReference type="ARBA" id="ARBA00022989"/>
    </source>
</evidence>
<evidence type="ECO:0000256" key="2">
    <source>
        <dbReference type="ARBA" id="ARBA00022692"/>
    </source>
</evidence>
<dbReference type="CDD" id="cd16914">
    <property type="entry name" value="EcfT"/>
    <property type="match status" value="1"/>
</dbReference>
<feature type="transmembrane region" description="Helical" evidence="5">
    <location>
        <begin position="63"/>
        <end position="83"/>
    </location>
</feature>
<dbReference type="Pfam" id="PF02361">
    <property type="entry name" value="CbiQ"/>
    <property type="match status" value="1"/>
</dbReference>
<evidence type="ECO:0000313" key="6">
    <source>
        <dbReference type="EMBL" id="TCP31585.1"/>
    </source>
</evidence>
<keyword evidence="2 5" id="KW-0812">Transmembrane</keyword>